<accession>A0A915JNR3</accession>
<evidence type="ECO:0000256" key="1">
    <source>
        <dbReference type="ARBA" id="ARBA00022729"/>
    </source>
</evidence>
<dbReference type="Gene3D" id="2.60.40.10">
    <property type="entry name" value="Immunoglobulins"/>
    <property type="match status" value="2"/>
</dbReference>
<reference evidence="7" key="1">
    <citation type="submission" date="2022-11" db="UniProtKB">
        <authorList>
            <consortium name="WormBaseParasite"/>
        </authorList>
    </citation>
    <scope>IDENTIFICATION</scope>
</reference>
<feature type="domain" description="Ig-like" evidence="5">
    <location>
        <begin position="149"/>
        <end position="237"/>
    </location>
</feature>
<keyword evidence="1" id="KW-0732">Signal</keyword>
<dbReference type="PROSITE" id="PS50835">
    <property type="entry name" value="IG_LIKE"/>
    <property type="match status" value="2"/>
</dbReference>
<dbReference type="AlphaFoldDB" id="A0A915JNR3"/>
<keyword evidence="6" id="KW-1185">Reference proteome</keyword>
<evidence type="ECO:0000256" key="2">
    <source>
        <dbReference type="ARBA" id="ARBA00022737"/>
    </source>
</evidence>
<dbReference type="InterPro" id="IPR007110">
    <property type="entry name" value="Ig-like_dom"/>
</dbReference>
<dbReference type="SMART" id="SM00409">
    <property type="entry name" value="IG"/>
    <property type="match status" value="2"/>
</dbReference>
<dbReference type="SUPFAM" id="SSF48726">
    <property type="entry name" value="Immunoglobulin"/>
    <property type="match status" value="3"/>
</dbReference>
<dbReference type="InterPro" id="IPR003598">
    <property type="entry name" value="Ig_sub2"/>
</dbReference>
<sequence>MSSSLPFDRVSHENFGKTLIIKPVHYTDQGTYLCRAGDFQHKMDVKVTTAPQWSEGPPKDLDLPEEANADLNCKATGVPLPVVSWFKNGIPIEQSDDNNNRRTILHNGQTLRIEDLQHKIDRGVYQCNVSNSFGYIFANAYLNVKAHAPEFTTPVDQTIKVVIGSTVDLDCNVTAAPVPKIKWTNDRGRRVKEIPRKFQLLVDHTLRISTARFHDAGVYFCSVSNKFGINKARRKLEVYKHTYFVKTMDRAQKMLEVGGEYEFICKAEPDARLDVSYSWQKDDVDIDFETEDLIINLTKPEE</sequence>
<dbReference type="InterPro" id="IPR003599">
    <property type="entry name" value="Ig_sub"/>
</dbReference>
<keyword evidence="3" id="KW-1015">Disulfide bond</keyword>
<dbReference type="Proteomes" id="UP000887565">
    <property type="component" value="Unplaced"/>
</dbReference>
<keyword evidence="4" id="KW-0393">Immunoglobulin domain</keyword>
<name>A0A915JNR3_ROMCU</name>
<dbReference type="FunFam" id="2.60.40.10:FF:000032">
    <property type="entry name" value="palladin isoform X1"/>
    <property type="match status" value="2"/>
</dbReference>
<evidence type="ECO:0000256" key="3">
    <source>
        <dbReference type="ARBA" id="ARBA00023157"/>
    </source>
</evidence>
<dbReference type="SMART" id="SM00408">
    <property type="entry name" value="IGc2"/>
    <property type="match status" value="2"/>
</dbReference>
<evidence type="ECO:0000256" key="4">
    <source>
        <dbReference type="ARBA" id="ARBA00023319"/>
    </source>
</evidence>
<evidence type="ECO:0000259" key="5">
    <source>
        <dbReference type="PROSITE" id="PS50835"/>
    </source>
</evidence>
<dbReference type="WBParaSite" id="nRc.2.0.1.t27738-RA">
    <property type="protein sequence ID" value="nRc.2.0.1.t27738-RA"/>
    <property type="gene ID" value="nRc.2.0.1.g27738"/>
</dbReference>
<dbReference type="PANTHER" id="PTHR12231:SF253">
    <property type="entry name" value="DPR-INTERACTING PROTEIN ETA, ISOFORM B-RELATED"/>
    <property type="match status" value="1"/>
</dbReference>
<dbReference type="PANTHER" id="PTHR12231">
    <property type="entry name" value="CTX-RELATED TYPE I TRANSMEMBRANE PROTEIN"/>
    <property type="match status" value="1"/>
</dbReference>
<dbReference type="OMA" id="WFISAGR"/>
<protein>
    <submittedName>
        <fullName evidence="7">Ig-like domain-containing protein</fullName>
    </submittedName>
</protein>
<dbReference type="GO" id="GO:0043005">
    <property type="term" value="C:neuron projection"/>
    <property type="evidence" value="ECO:0007669"/>
    <property type="project" value="TreeGrafter"/>
</dbReference>
<feature type="domain" description="Ig-like" evidence="5">
    <location>
        <begin position="51"/>
        <end position="143"/>
    </location>
</feature>
<dbReference type="InterPro" id="IPR036179">
    <property type="entry name" value="Ig-like_dom_sf"/>
</dbReference>
<dbReference type="InterPro" id="IPR013098">
    <property type="entry name" value="Ig_I-set"/>
</dbReference>
<evidence type="ECO:0000313" key="6">
    <source>
        <dbReference type="Proteomes" id="UP000887565"/>
    </source>
</evidence>
<dbReference type="InterPro" id="IPR051170">
    <property type="entry name" value="Neural/epithelial_adhesion"/>
</dbReference>
<dbReference type="InterPro" id="IPR013783">
    <property type="entry name" value="Ig-like_fold"/>
</dbReference>
<evidence type="ECO:0000313" key="7">
    <source>
        <dbReference type="WBParaSite" id="nRc.2.0.1.t27738-RA"/>
    </source>
</evidence>
<proteinExistence type="predicted"/>
<keyword evidence="2" id="KW-0677">Repeat</keyword>
<organism evidence="6 7">
    <name type="scientific">Romanomermis culicivorax</name>
    <name type="common">Nematode worm</name>
    <dbReference type="NCBI Taxonomy" id="13658"/>
    <lineage>
        <taxon>Eukaryota</taxon>
        <taxon>Metazoa</taxon>
        <taxon>Ecdysozoa</taxon>
        <taxon>Nematoda</taxon>
        <taxon>Enoplea</taxon>
        <taxon>Dorylaimia</taxon>
        <taxon>Mermithida</taxon>
        <taxon>Mermithoidea</taxon>
        <taxon>Mermithidae</taxon>
        <taxon>Romanomermis</taxon>
    </lineage>
</organism>
<dbReference type="Pfam" id="PF07679">
    <property type="entry name" value="I-set"/>
    <property type="match status" value="2"/>
</dbReference>